<keyword evidence="7 10" id="KW-1133">Transmembrane helix</keyword>
<sequence>MSRVHSAQAFHQLWSVSKYRFLGALRPFSLVVASMSSSLGLALGWSAASSPWLLAALTLAASLLLQAGVNLINDYGDRELVAERYGHLTPEQQHKISRSIALNFNYGLVAIVLGVLLGLILVFLSGPLLIWIGVIGVIGVFSYAQPPLDFKRRGLGAVAVFFLMGVLMVQGAYYVMAGTLSWQVLWLSLPISTLVSLLLLANELRDYHLDQQEGQRTLAVRLGFTPVCYLYRFLMALAFLLPLLFFLLGWGWPQLLPWLALPLALRPLQLLKADAQARLALPPLTGRLMAGFGLLQLVGWLLIGGQ</sequence>
<evidence type="ECO:0000256" key="6">
    <source>
        <dbReference type="ARBA" id="ARBA00022692"/>
    </source>
</evidence>
<dbReference type="RefSeq" id="WP_405339061.1">
    <property type="nucleotide sequence ID" value="NZ_JBANFI010000004.1"/>
</dbReference>
<feature type="transmembrane region" description="Helical" evidence="10">
    <location>
        <begin position="182"/>
        <end position="201"/>
    </location>
</feature>
<protein>
    <recommendedName>
        <fullName evidence="9">1,4-dihydroxy-2-naphthoate octaprenyltransferase</fullName>
        <ecNumber evidence="9">2.5.1.74</ecNumber>
    </recommendedName>
</protein>
<evidence type="ECO:0000256" key="5">
    <source>
        <dbReference type="ARBA" id="ARBA00022679"/>
    </source>
</evidence>
<dbReference type="Gene3D" id="1.10.357.140">
    <property type="entry name" value="UbiA prenyltransferase"/>
    <property type="match status" value="1"/>
</dbReference>
<name>A0ABW8PX58_9GAMM</name>
<dbReference type="PANTHER" id="PTHR13929:SF0">
    <property type="entry name" value="UBIA PRENYLTRANSFERASE DOMAIN-CONTAINING PROTEIN 1"/>
    <property type="match status" value="1"/>
</dbReference>
<evidence type="ECO:0000313" key="12">
    <source>
        <dbReference type="Proteomes" id="UP001621714"/>
    </source>
</evidence>
<dbReference type="EMBL" id="JBANFI010000004">
    <property type="protein sequence ID" value="MFK7160897.1"/>
    <property type="molecule type" value="Genomic_DNA"/>
</dbReference>
<comment type="subcellular location">
    <subcellularLocation>
        <location evidence="1">Membrane</location>
        <topology evidence="1">Multi-pass membrane protein</topology>
    </subcellularLocation>
</comment>
<dbReference type="Proteomes" id="UP001621714">
    <property type="component" value="Unassembled WGS sequence"/>
</dbReference>
<keyword evidence="8 10" id="KW-0472">Membrane</keyword>
<comment type="pathway">
    <text evidence="2">Quinol/quinone metabolism; menaquinone biosynthesis.</text>
</comment>
<feature type="transmembrane region" description="Helical" evidence="10">
    <location>
        <begin position="284"/>
        <end position="303"/>
    </location>
</feature>
<proteinExistence type="predicted"/>
<evidence type="ECO:0000256" key="7">
    <source>
        <dbReference type="ARBA" id="ARBA00022989"/>
    </source>
</evidence>
<dbReference type="PANTHER" id="PTHR13929">
    <property type="entry name" value="1,4-DIHYDROXY-2-NAPHTHOATE OCTAPRENYLTRANSFERASE"/>
    <property type="match status" value="1"/>
</dbReference>
<dbReference type="InterPro" id="IPR000537">
    <property type="entry name" value="UbiA_prenyltransferase"/>
</dbReference>
<evidence type="ECO:0000256" key="10">
    <source>
        <dbReference type="SAM" id="Phobius"/>
    </source>
</evidence>
<feature type="transmembrane region" description="Helical" evidence="10">
    <location>
        <begin position="156"/>
        <end position="176"/>
    </location>
</feature>
<keyword evidence="4" id="KW-1003">Cell membrane</keyword>
<feature type="transmembrane region" description="Helical" evidence="10">
    <location>
        <begin position="21"/>
        <end position="46"/>
    </location>
</feature>
<dbReference type="InterPro" id="IPR026046">
    <property type="entry name" value="UBIAD1"/>
</dbReference>
<dbReference type="CDD" id="cd13962">
    <property type="entry name" value="PT_UbiA_UBIAD1"/>
    <property type="match status" value="1"/>
</dbReference>
<evidence type="ECO:0000256" key="9">
    <source>
        <dbReference type="NCBIfam" id="TIGR00751"/>
    </source>
</evidence>
<feature type="transmembrane region" description="Helical" evidence="10">
    <location>
        <begin position="229"/>
        <end position="252"/>
    </location>
</feature>
<evidence type="ECO:0000313" key="11">
    <source>
        <dbReference type="EMBL" id="MFK7160897.1"/>
    </source>
</evidence>
<feature type="transmembrane region" description="Helical" evidence="10">
    <location>
        <begin position="52"/>
        <end position="72"/>
    </location>
</feature>
<keyword evidence="5" id="KW-0808">Transferase</keyword>
<keyword evidence="3" id="KW-0474">Menaquinone biosynthesis</keyword>
<comment type="caution">
    <text evidence="11">The sequence shown here is derived from an EMBL/GenBank/DDBJ whole genome shotgun (WGS) entry which is preliminary data.</text>
</comment>
<keyword evidence="12" id="KW-1185">Reference proteome</keyword>
<dbReference type="EC" id="2.5.1.74" evidence="9"/>
<dbReference type="Pfam" id="PF01040">
    <property type="entry name" value="UbiA"/>
    <property type="match status" value="1"/>
</dbReference>
<dbReference type="NCBIfam" id="TIGR00751">
    <property type="entry name" value="menA"/>
    <property type="match status" value="1"/>
</dbReference>
<keyword evidence="6 10" id="KW-0812">Transmembrane</keyword>
<reference evidence="11 12" key="1">
    <citation type="submission" date="2024-02" db="EMBL/GenBank/DDBJ databases">
        <title>Marinospirillum sp. MEB 164 isolated from Lonar lake sediment.</title>
        <authorList>
            <person name="Joshi A."/>
            <person name="Thite S."/>
        </authorList>
    </citation>
    <scope>NUCLEOTIDE SEQUENCE [LARGE SCALE GENOMIC DNA]</scope>
    <source>
        <strain evidence="11 12">MEB164</strain>
    </source>
</reference>
<organism evidence="11 12">
    <name type="scientific">Marinospirillum alkalitolerans</name>
    <dbReference type="NCBI Taxonomy" id="3123374"/>
    <lineage>
        <taxon>Bacteria</taxon>
        <taxon>Pseudomonadati</taxon>
        <taxon>Pseudomonadota</taxon>
        <taxon>Gammaproteobacteria</taxon>
        <taxon>Oceanospirillales</taxon>
        <taxon>Oceanospirillaceae</taxon>
        <taxon>Marinospirillum</taxon>
    </lineage>
</organism>
<evidence type="ECO:0000256" key="2">
    <source>
        <dbReference type="ARBA" id="ARBA00004863"/>
    </source>
</evidence>
<dbReference type="PIRSF" id="PIRSF005355">
    <property type="entry name" value="UBIAD1"/>
    <property type="match status" value="1"/>
</dbReference>
<feature type="transmembrane region" description="Helical" evidence="10">
    <location>
        <begin position="104"/>
        <end position="122"/>
    </location>
</feature>
<evidence type="ECO:0000256" key="4">
    <source>
        <dbReference type="ARBA" id="ARBA00022475"/>
    </source>
</evidence>
<evidence type="ECO:0000256" key="3">
    <source>
        <dbReference type="ARBA" id="ARBA00022428"/>
    </source>
</evidence>
<gene>
    <name evidence="11" type="primary">menA</name>
    <name evidence="11" type="ORF">V6U78_07605</name>
</gene>
<feature type="transmembrane region" description="Helical" evidence="10">
    <location>
        <begin position="128"/>
        <end position="144"/>
    </location>
</feature>
<accession>A0ABW8PX58</accession>
<evidence type="ECO:0000256" key="1">
    <source>
        <dbReference type="ARBA" id="ARBA00004141"/>
    </source>
</evidence>
<dbReference type="InterPro" id="IPR044878">
    <property type="entry name" value="UbiA_sf"/>
</dbReference>
<evidence type="ECO:0000256" key="8">
    <source>
        <dbReference type="ARBA" id="ARBA00023136"/>
    </source>
</evidence>